<dbReference type="Proteomes" id="UP001175097">
    <property type="component" value="Unassembled WGS sequence"/>
</dbReference>
<gene>
    <name evidence="1" type="ORF">P5G49_11240</name>
</gene>
<dbReference type="RefSeq" id="WP_301243841.1">
    <property type="nucleotide sequence ID" value="NZ_JAROCC010000008.1"/>
</dbReference>
<evidence type="ECO:0000313" key="1">
    <source>
        <dbReference type="EMBL" id="MDN4608041.1"/>
    </source>
</evidence>
<protein>
    <submittedName>
        <fullName evidence="1">Uncharacterized protein</fullName>
    </submittedName>
</protein>
<proteinExistence type="predicted"/>
<organism evidence="1 2">
    <name type="scientific">Sporosarcina highlanderae</name>
    <dbReference type="NCBI Taxonomy" id="3035916"/>
    <lineage>
        <taxon>Bacteria</taxon>
        <taxon>Bacillati</taxon>
        <taxon>Bacillota</taxon>
        <taxon>Bacilli</taxon>
        <taxon>Bacillales</taxon>
        <taxon>Caryophanaceae</taxon>
        <taxon>Sporosarcina</taxon>
    </lineage>
</organism>
<comment type="caution">
    <text evidence="1">The sequence shown here is derived from an EMBL/GenBank/DDBJ whole genome shotgun (WGS) entry which is preliminary data.</text>
</comment>
<name>A0ABT8JU00_9BACL</name>
<reference evidence="1" key="1">
    <citation type="submission" date="2023-03" db="EMBL/GenBank/DDBJ databases">
        <title>MT1 and MT2 Draft Genomes of Novel Species.</title>
        <authorList>
            <person name="Venkateswaran K."/>
        </authorList>
    </citation>
    <scope>NUCLEOTIDE SEQUENCE</scope>
    <source>
        <strain evidence="1">F6_3S_P_2</strain>
    </source>
</reference>
<dbReference type="EMBL" id="JAROCC010000008">
    <property type="protein sequence ID" value="MDN4608041.1"/>
    <property type="molecule type" value="Genomic_DNA"/>
</dbReference>
<sequence>MAKKIVAIVLAISVVAFSFAIFAAVKPAVELLASFEKQYVQHKSDVKLVILEENEGKLIGQAGK</sequence>
<keyword evidence="2" id="KW-1185">Reference proteome</keyword>
<accession>A0ABT8JU00</accession>
<evidence type="ECO:0000313" key="2">
    <source>
        <dbReference type="Proteomes" id="UP001175097"/>
    </source>
</evidence>